<organism evidence="1 2">
    <name type="scientific">Hydrogenivirga caldilitoris</name>
    <dbReference type="NCBI Taxonomy" id="246264"/>
    <lineage>
        <taxon>Bacteria</taxon>
        <taxon>Pseudomonadati</taxon>
        <taxon>Aquificota</taxon>
        <taxon>Aquificia</taxon>
        <taxon>Aquificales</taxon>
        <taxon>Aquificaceae</taxon>
        <taxon>Hydrogenivirga</taxon>
    </lineage>
</organism>
<evidence type="ECO:0000313" key="2">
    <source>
        <dbReference type="Proteomes" id="UP000267841"/>
    </source>
</evidence>
<dbReference type="InterPro" id="IPR044036">
    <property type="entry name" value="DUF5752"/>
</dbReference>
<accession>A0A497XN32</accession>
<sequence>MAPFIFKSELWTAQYTGVKVNTLAAFMRVLQEIDEDSIYYHLYRNLFEYHLLPTDYGNSFAYWLAENGFPVLAEKFSAIDLMECVCIEDIREEMLNILHSEPNGFERLCKPFYFIRAVRKVVDTGVTANNLEEFKKGLSRVGVHSLFYHLVTSRLVNREPVNDFSKWLRSIGEESLAVKIDKIDLMAHSLYEVREMIITNLES</sequence>
<dbReference type="RefSeq" id="WP_121009616.1">
    <property type="nucleotide sequence ID" value="NZ_RCCJ01000001.1"/>
</dbReference>
<dbReference type="Pfam" id="PF19027">
    <property type="entry name" value="DUF5752"/>
    <property type="match status" value="1"/>
</dbReference>
<dbReference type="AlphaFoldDB" id="A0A497XN32"/>
<name>A0A497XN32_9AQUI</name>
<gene>
    <name evidence="1" type="ORF">BCF55_0534</name>
</gene>
<dbReference type="Proteomes" id="UP000267841">
    <property type="component" value="Unassembled WGS sequence"/>
</dbReference>
<dbReference type="EMBL" id="RCCJ01000001">
    <property type="protein sequence ID" value="RLJ70268.1"/>
    <property type="molecule type" value="Genomic_DNA"/>
</dbReference>
<proteinExistence type="predicted"/>
<protein>
    <submittedName>
        <fullName evidence="1">Uncharacterized protein</fullName>
    </submittedName>
</protein>
<reference evidence="1 2" key="1">
    <citation type="submission" date="2018-10" db="EMBL/GenBank/DDBJ databases">
        <title>Genomic Encyclopedia of Archaeal and Bacterial Type Strains, Phase II (KMG-II): from individual species to whole genera.</title>
        <authorList>
            <person name="Goeker M."/>
        </authorList>
    </citation>
    <scope>NUCLEOTIDE SEQUENCE [LARGE SCALE GENOMIC DNA]</scope>
    <source>
        <strain evidence="1 2">DSM 16510</strain>
    </source>
</reference>
<dbReference type="OrthoDB" id="12711at2"/>
<keyword evidence="2" id="KW-1185">Reference proteome</keyword>
<comment type="caution">
    <text evidence="1">The sequence shown here is derived from an EMBL/GenBank/DDBJ whole genome shotgun (WGS) entry which is preliminary data.</text>
</comment>
<evidence type="ECO:0000313" key="1">
    <source>
        <dbReference type="EMBL" id="RLJ70268.1"/>
    </source>
</evidence>